<dbReference type="Proteomes" id="UP000291822">
    <property type="component" value="Unassembled WGS sequence"/>
</dbReference>
<evidence type="ECO:0000313" key="2">
    <source>
        <dbReference type="EMBL" id="TCI09090.1"/>
    </source>
</evidence>
<proteinExistence type="predicted"/>
<evidence type="ECO:0008006" key="4">
    <source>
        <dbReference type="Google" id="ProtNLM"/>
    </source>
</evidence>
<dbReference type="EMBL" id="SJTG01000003">
    <property type="protein sequence ID" value="TCI09090.1"/>
    <property type="molecule type" value="Genomic_DNA"/>
</dbReference>
<keyword evidence="1" id="KW-0732">Signal</keyword>
<evidence type="ECO:0000256" key="1">
    <source>
        <dbReference type="SAM" id="SignalP"/>
    </source>
</evidence>
<gene>
    <name evidence="2" type="ORF">EZM97_22900</name>
</gene>
<feature type="chain" id="PRO_5020937241" description="DUF305 domain-containing protein" evidence="1">
    <location>
        <begin position="24"/>
        <end position="221"/>
    </location>
</feature>
<accession>A0A4R0YR91</accession>
<name>A0A4R0YR91_9GAMM</name>
<dbReference type="AlphaFoldDB" id="A0A4R0YR91"/>
<feature type="signal peptide" evidence="1">
    <location>
        <begin position="1"/>
        <end position="23"/>
    </location>
</feature>
<evidence type="ECO:0000313" key="3">
    <source>
        <dbReference type="Proteomes" id="UP000291822"/>
    </source>
</evidence>
<organism evidence="2 3">
    <name type="scientific">Dyella soli</name>
    <dbReference type="NCBI Taxonomy" id="522319"/>
    <lineage>
        <taxon>Bacteria</taxon>
        <taxon>Pseudomonadati</taxon>
        <taxon>Pseudomonadota</taxon>
        <taxon>Gammaproteobacteria</taxon>
        <taxon>Lysobacterales</taxon>
        <taxon>Rhodanobacteraceae</taxon>
        <taxon>Dyella</taxon>
    </lineage>
</organism>
<protein>
    <recommendedName>
        <fullName evidence="4">DUF305 domain-containing protein</fullName>
    </recommendedName>
</protein>
<dbReference type="RefSeq" id="WP_131411152.1">
    <property type="nucleotide sequence ID" value="NZ_SJTG01000003.1"/>
</dbReference>
<sequence>MKTRSLLFTVAGACFAATGLAYAGPAMPEMAGMAQDAPAAAPVAAPKLQAAMRSLWHGHVVATRDYAMAVHAHDEAKAKAAADAVVANAKQIANAVGGFYGKPAGEQTLQLLAGHWGGVKALTDASAAHDTAAAQKAMADLNTNVTAIAKFFSGANPNLPESAVQGLFAGHVAHHASQIQQIMSGDSKGEQETWTAMQAHMNTIADALAGGIAKQFPDKAS</sequence>
<reference evidence="2 3" key="1">
    <citation type="submission" date="2019-02" db="EMBL/GenBank/DDBJ databases">
        <title>Dyella amyloliquefaciens sp. nov., isolated from forest soil.</title>
        <authorList>
            <person name="Gao Z.-H."/>
            <person name="Qiu L.-H."/>
        </authorList>
    </citation>
    <scope>NUCLEOTIDE SEQUENCE [LARGE SCALE GENOMIC DNA]</scope>
    <source>
        <strain evidence="2 3">KACC 12747</strain>
    </source>
</reference>
<comment type="caution">
    <text evidence="2">The sequence shown here is derived from an EMBL/GenBank/DDBJ whole genome shotgun (WGS) entry which is preliminary data.</text>
</comment>
<keyword evidence="3" id="KW-1185">Reference proteome</keyword>